<evidence type="ECO:0000256" key="2">
    <source>
        <dbReference type="SAM" id="MobiDB-lite"/>
    </source>
</evidence>
<feature type="region of interest" description="Disordered" evidence="2">
    <location>
        <begin position="172"/>
        <end position="215"/>
    </location>
</feature>
<feature type="region of interest" description="Disordered" evidence="2">
    <location>
        <begin position="1"/>
        <end position="23"/>
    </location>
</feature>
<name>A0ABS1WYB5_9GAMM</name>
<protein>
    <submittedName>
        <fullName evidence="3">DUF892 family protein</fullName>
    </submittedName>
</protein>
<proteinExistence type="predicted"/>
<dbReference type="Proteomes" id="UP000661077">
    <property type="component" value="Unassembled WGS sequence"/>
</dbReference>
<evidence type="ECO:0000256" key="1">
    <source>
        <dbReference type="SAM" id="Coils"/>
    </source>
</evidence>
<reference evidence="3 4" key="1">
    <citation type="journal article" date="2021" name="Int. J. Syst. Evol. Microbiol.">
        <title>Steroidobacter gossypii sp. nov., isolated from soil of cotton cropping field.</title>
        <authorList>
            <person name="Huang R."/>
            <person name="Yang S."/>
            <person name="Zhen C."/>
            <person name="Liu W."/>
        </authorList>
    </citation>
    <scope>NUCLEOTIDE SEQUENCE [LARGE SCALE GENOMIC DNA]</scope>
    <source>
        <strain evidence="3 4">S1-65</strain>
    </source>
</reference>
<feature type="coiled-coil region" evidence="1">
    <location>
        <begin position="59"/>
        <end position="86"/>
    </location>
</feature>
<feature type="compositionally biased region" description="Acidic residues" evidence="2">
    <location>
        <begin position="181"/>
        <end position="196"/>
    </location>
</feature>
<dbReference type="Pfam" id="PF05974">
    <property type="entry name" value="DUF892"/>
    <property type="match status" value="1"/>
</dbReference>
<gene>
    <name evidence="3" type="ORF">JM946_14465</name>
</gene>
<dbReference type="InterPro" id="IPR010287">
    <property type="entry name" value="DUF892_YciF-like"/>
</dbReference>
<dbReference type="PANTHER" id="PTHR30565:SF9">
    <property type="entry name" value="PROTEIN YCIF"/>
    <property type="match status" value="1"/>
</dbReference>
<evidence type="ECO:0000313" key="3">
    <source>
        <dbReference type="EMBL" id="MBM0105932.1"/>
    </source>
</evidence>
<dbReference type="PANTHER" id="PTHR30565">
    <property type="entry name" value="PROTEIN YCIF"/>
    <property type="match status" value="1"/>
</dbReference>
<dbReference type="Gene3D" id="1.20.1260.10">
    <property type="match status" value="1"/>
</dbReference>
<dbReference type="EMBL" id="JAEVLS010000003">
    <property type="protein sequence ID" value="MBM0105932.1"/>
    <property type="molecule type" value="Genomic_DNA"/>
</dbReference>
<dbReference type="SUPFAM" id="SSF47240">
    <property type="entry name" value="Ferritin-like"/>
    <property type="match status" value="1"/>
</dbReference>
<accession>A0ABS1WYB5</accession>
<organism evidence="3 4">
    <name type="scientific">Steroidobacter gossypii</name>
    <dbReference type="NCBI Taxonomy" id="2805490"/>
    <lineage>
        <taxon>Bacteria</taxon>
        <taxon>Pseudomonadati</taxon>
        <taxon>Pseudomonadota</taxon>
        <taxon>Gammaproteobacteria</taxon>
        <taxon>Steroidobacterales</taxon>
        <taxon>Steroidobacteraceae</taxon>
        <taxon>Steroidobacter</taxon>
    </lineage>
</organism>
<comment type="caution">
    <text evidence="3">The sequence shown here is derived from an EMBL/GenBank/DDBJ whole genome shotgun (WGS) entry which is preliminary data.</text>
</comment>
<keyword evidence="4" id="KW-1185">Reference proteome</keyword>
<evidence type="ECO:0000313" key="4">
    <source>
        <dbReference type="Proteomes" id="UP000661077"/>
    </source>
</evidence>
<feature type="compositionally biased region" description="Low complexity" evidence="2">
    <location>
        <begin position="1"/>
        <end position="10"/>
    </location>
</feature>
<dbReference type="InterPro" id="IPR012347">
    <property type="entry name" value="Ferritin-like"/>
</dbReference>
<sequence>MATKQKSAGRSQRRSQSKKDSLGGSDLLMLELQEIYSAESQLARVMPRVIKAAEAEGLQQMLEQRMEQGAQLIEDLEAAFEEMEASPGRKKNVAAEGLINDLREHIQEIEAGPALDAVLIAGIQKTEHYCIAAWGTSRALAKAMGIESVVESMERALKEGKELDEQLTQLAEQEITPALMADEDAEDAAEEEESEGEQASSRSRRGSGSERRAPH</sequence>
<dbReference type="RefSeq" id="WP_203168007.1">
    <property type="nucleotide sequence ID" value="NZ_JAEVLS010000003.1"/>
</dbReference>
<keyword evidence="1" id="KW-0175">Coiled coil</keyword>
<dbReference type="InterPro" id="IPR047114">
    <property type="entry name" value="YciF"/>
</dbReference>
<dbReference type="InterPro" id="IPR009078">
    <property type="entry name" value="Ferritin-like_SF"/>
</dbReference>